<name>A0A3N6NER8_9CYAN</name>
<comment type="caution">
    <text evidence="1">The sequence shown here is derived from an EMBL/GenBank/DDBJ whole genome shotgun (WGS) entry which is preliminary data.</text>
</comment>
<dbReference type="NCBIfam" id="NF033559">
    <property type="entry name" value="transpos_IS1634"/>
    <property type="match status" value="1"/>
</dbReference>
<dbReference type="PANTHER" id="PTHR34614:SF2">
    <property type="entry name" value="TRANSPOSASE IS4-LIKE DOMAIN-CONTAINING PROTEIN"/>
    <property type="match status" value="1"/>
</dbReference>
<dbReference type="RefSeq" id="WP_124146639.1">
    <property type="nucleotide sequence ID" value="NZ_CAWOKI010000183.1"/>
</dbReference>
<protein>
    <submittedName>
        <fullName evidence="1">IS1634 family transposase</fullName>
    </submittedName>
</protein>
<dbReference type="OrthoDB" id="467786at2"/>
<dbReference type="InterPro" id="IPR047654">
    <property type="entry name" value="IS1634_transpos"/>
</dbReference>
<evidence type="ECO:0000313" key="2">
    <source>
        <dbReference type="Proteomes" id="UP000269154"/>
    </source>
</evidence>
<gene>
    <name evidence="1" type="ORF">D5R40_14815</name>
</gene>
<dbReference type="EMBL" id="RCBY01000075">
    <property type="protein sequence ID" value="RQH42259.1"/>
    <property type="molecule type" value="Genomic_DNA"/>
</dbReference>
<organism evidence="1 2">
    <name type="scientific">Okeania hirsuta</name>
    <dbReference type="NCBI Taxonomy" id="1458930"/>
    <lineage>
        <taxon>Bacteria</taxon>
        <taxon>Bacillati</taxon>
        <taxon>Cyanobacteriota</taxon>
        <taxon>Cyanophyceae</taxon>
        <taxon>Oscillatoriophycideae</taxon>
        <taxon>Oscillatoriales</taxon>
        <taxon>Microcoleaceae</taxon>
        <taxon>Okeania</taxon>
    </lineage>
</organism>
<sequence length="149" mass="17306">MGIHSYHRPDLKQFLMELICTNDGDVPLWMNICDGNESDQKQFGGAMIELKKQLQFDSLMVAYSSFYTQENLQIVNKLKWSPRVPLTVKAATVLVKSVESNDLIMSKIPGYNYVEIKKNYAAVEQRWLLVESQKRRESDLKNLEKRIHP</sequence>
<keyword evidence="2" id="KW-1185">Reference proteome</keyword>
<dbReference type="AlphaFoldDB" id="A0A3N6NER8"/>
<dbReference type="Proteomes" id="UP000269154">
    <property type="component" value="Unassembled WGS sequence"/>
</dbReference>
<reference evidence="1 2" key="1">
    <citation type="journal article" date="2018" name="ACS Chem. Biol.">
        <title>Ketoreductase domain dysfunction expands chemodiversity: malyngamide biosynthesis in the cyanobacterium Okeania hirsuta.</title>
        <authorList>
            <person name="Moss N.A."/>
            <person name="Leao T."/>
            <person name="Rankin M."/>
            <person name="McCullough T.M."/>
            <person name="Qu P."/>
            <person name="Korobeynikov A."/>
            <person name="Smith J.L."/>
            <person name="Gerwick L."/>
            <person name="Gerwick W.H."/>
        </authorList>
    </citation>
    <scope>NUCLEOTIDE SEQUENCE [LARGE SCALE GENOMIC DNA]</scope>
    <source>
        <strain evidence="1 2">PAB10Feb10-1</strain>
    </source>
</reference>
<evidence type="ECO:0000313" key="1">
    <source>
        <dbReference type="EMBL" id="RQH42259.1"/>
    </source>
</evidence>
<proteinExistence type="predicted"/>
<accession>A0A3N6NER8</accession>
<dbReference type="PANTHER" id="PTHR34614">
    <property type="match status" value="1"/>
</dbReference>